<evidence type="ECO:0000259" key="2">
    <source>
        <dbReference type="Pfam" id="PF00248"/>
    </source>
</evidence>
<accession>A0ABR1RJH2</accession>
<keyword evidence="1" id="KW-0560">Oxidoreductase</keyword>
<dbReference type="EMBL" id="JAQQWI010000013">
    <property type="protein sequence ID" value="KAK8013406.1"/>
    <property type="molecule type" value="Genomic_DNA"/>
</dbReference>
<evidence type="ECO:0000313" key="3">
    <source>
        <dbReference type="EMBL" id="KAK8013406.1"/>
    </source>
</evidence>
<gene>
    <name evidence="3" type="ORF">PG991_008999</name>
</gene>
<sequence length="299" mass="33441">MGSSIVFGAFQFDRKGQANQRLLLEACEQNGIQEIDSGVIYEGCEKLLSSLDVPGRFVVHGKASPGRNSKPEVLESASRSMEDLGFPQDGSTKFGLSNFVADDVQRFHDYGKAKGYVLPTVYQGLYNAVCRRGEAELLPTLRRLGMAFYCYSPLGATYFMVSPDAIKDGKGRFDNADVDGLVYQALFNQPAYLAALDSWRHLAQQCRLQEVELAWRWINFHSSLRFQDGDKIITSAENAEQLQQLFAWRAKGALESWVVDGINEIWESCRSDAPLDCVNGWFEAIALGRVVPPSHMQYN</sequence>
<dbReference type="Pfam" id="PF00248">
    <property type="entry name" value="Aldo_ket_red"/>
    <property type="match status" value="1"/>
</dbReference>
<dbReference type="InterPro" id="IPR023210">
    <property type="entry name" value="NADP_OxRdtase_dom"/>
</dbReference>
<evidence type="ECO:0000256" key="1">
    <source>
        <dbReference type="ARBA" id="ARBA00023002"/>
    </source>
</evidence>
<dbReference type="PANTHER" id="PTHR43364">
    <property type="entry name" value="NADH-SPECIFIC METHYLGLYOXAL REDUCTASE-RELATED"/>
    <property type="match status" value="1"/>
</dbReference>
<reference evidence="3 4" key="1">
    <citation type="submission" date="2023-01" db="EMBL/GenBank/DDBJ databases">
        <title>Analysis of 21 Apiospora genomes using comparative genomics revels a genus with tremendous synthesis potential of carbohydrate active enzymes and secondary metabolites.</title>
        <authorList>
            <person name="Sorensen T."/>
        </authorList>
    </citation>
    <scope>NUCLEOTIDE SEQUENCE [LARGE SCALE GENOMIC DNA]</scope>
    <source>
        <strain evidence="3 4">CBS 20057</strain>
    </source>
</reference>
<evidence type="ECO:0000313" key="4">
    <source>
        <dbReference type="Proteomes" id="UP001396898"/>
    </source>
</evidence>
<dbReference type="InterPro" id="IPR050523">
    <property type="entry name" value="AKR_Detox_Biosynth"/>
</dbReference>
<protein>
    <recommendedName>
        <fullName evidence="2">NADP-dependent oxidoreductase domain-containing protein</fullName>
    </recommendedName>
</protein>
<dbReference type="InterPro" id="IPR036812">
    <property type="entry name" value="NAD(P)_OxRdtase_dom_sf"/>
</dbReference>
<dbReference type="Gene3D" id="3.20.20.100">
    <property type="entry name" value="NADP-dependent oxidoreductase domain"/>
    <property type="match status" value="1"/>
</dbReference>
<dbReference type="SUPFAM" id="SSF51430">
    <property type="entry name" value="NAD(P)-linked oxidoreductase"/>
    <property type="match status" value="1"/>
</dbReference>
<comment type="caution">
    <text evidence="3">The sequence shown here is derived from an EMBL/GenBank/DDBJ whole genome shotgun (WGS) entry which is preliminary data.</text>
</comment>
<proteinExistence type="predicted"/>
<organism evidence="3 4">
    <name type="scientific">Apiospora marii</name>
    <dbReference type="NCBI Taxonomy" id="335849"/>
    <lineage>
        <taxon>Eukaryota</taxon>
        <taxon>Fungi</taxon>
        <taxon>Dikarya</taxon>
        <taxon>Ascomycota</taxon>
        <taxon>Pezizomycotina</taxon>
        <taxon>Sordariomycetes</taxon>
        <taxon>Xylariomycetidae</taxon>
        <taxon>Amphisphaeriales</taxon>
        <taxon>Apiosporaceae</taxon>
        <taxon>Apiospora</taxon>
    </lineage>
</organism>
<dbReference type="Proteomes" id="UP001396898">
    <property type="component" value="Unassembled WGS sequence"/>
</dbReference>
<feature type="domain" description="NADP-dependent oxidoreductase" evidence="2">
    <location>
        <begin position="94"/>
        <end position="266"/>
    </location>
</feature>
<name>A0ABR1RJH2_9PEZI</name>
<dbReference type="PANTHER" id="PTHR43364:SF4">
    <property type="entry name" value="NAD(P)-LINKED OXIDOREDUCTASE SUPERFAMILY PROTEIN"/>
    <property type="match status" value="1"/>
</dbReference>
<keyword evidence="4" id="KW-1185">Reference proteome</keyword>